<dbReference type="InParanoid" id="G3I4C2"/>
<evidence type="ECO:0000313" key="1">
    <source>
        <dbReference type="EMBL" id="EGW02466.1"/>
    </source>
</evidence>
<dbReference type="AlphaFoldDB" id="G3I4C2"/>
<dbReference type="Proteomes" id="UP000001075">
    <property type="component" value="Unassembled WGS sequence"/>
</dbReference>
<sequence>MNLTVFLSCDSTVTLVDKPQLSARRWWRTPLIPALRRQSQADLCEFETSLVYRASARTTSKATEKPCLENPHSYLTVYIRCAKGDMNQAYSKCSINVLL</sequence>
<name>G3I4C2_CRIGR</name>
<accession>G3I4C2</accession>
<proteinExistence type="predicted"/>
<gene>
    <name evidence="1" type="ORF">I79_018299</name>
</gene>
<protein>
    <submittedName>
        <fullName evidence="1">Uncharacterized protein</fullName>
    </submittedName>
</protein>
<dbReference type="EMBL" id="JH001240">
    <property type="protein sequence ID" value="EGW02466.1"/>
    <property type="molecule type" value="Genomic_DNA"/>
</dbReference>
<organism evidence="1 2">
    <name type="scientific">Cricetulus griseus</name>
    <name type="common">Chinese hamster</name>
    <name type="synonym">Cricetulus barabensis griseus</name>
    <dbReference type="NCBI Taxonomy" id="10029"/>
    <lineage>
        <taxon>Eukaryota</taxon>
        <taxon>Metazoa</taxon>
        <taxon>Chordata</taxon>
        <taxon>Craniata</taxon>
        <taxon>Vertebrata</taxon>
        <taxon>Euteleostomi</taxon>
        <taxon>Mammalia</taxon>
        <taxon>Eutheria</taxon>
        <taxon>Euarchontoglires</taxon>
        <taxon>Glires</taxon>
        <taxon>Rodentia</taxon>
        <taxon>Myomorpha</taxon>
        <taxon>Muroidea</taxon>
        <taxon>Cricetidae</taxon>
        <taxon>Cricetinae</taxon>
        <taxon>Cricetulus</taxon>
    </lineage>
</organism>
<evidence type="ECO:0000313" key="2">
    <source>
        <dbReference type="Proteomes" id="UP000001075"/>
    </source>
</evidence>
<reference evidence="2" key="1">
    <citation type="journal article" date="2011" name="Nat. Biotechnol.">
        <title>The genomic sequence of the Chinese hamster ovary (CHO)-K1 cell line.</title>
        <authorList>
            <person name="Xu X."/>
            <person name="Nagarajan H."/>
            <person name="Lewis N.E."/>
            <person name="Pan S."/>
            <person name="Cai Z."/>
            <person name="Liu X."/>
            <person name="Chen W."/>
            <person name="Xie M."/>
            <person name="Wang W."/>
            <person name="Hammond S."/>
            <person name="Andersen M.R."/>
            <person name="Neff N."/>
            <person name="Passarelli B."/>
            <person name="Koh W."/>
            <person name="Fan H.C."/>
            <person name="Wang J."/>
            <person name="Gui Y."/>
            <person name="Lee K.H."/>
            <person name="Betenbaugh M.J."/>
            <person name="Quake S.R."/>
            <person name="Famili I."/>
            <person name="Palsson B.O."/>
            <person name="Wang J."/>
        </authorList>
    </citation>
    <scope>NUCLEOTIDE SEQUENCE [LARGE SCALE GENOMIC DNA]</scope>
    <source>
        <strain evidence="2">CHO K1 cell line</strain>
    </source>
</reference>